<evidence type="ECO:0000256" key="3">
    <source>
        <dbReference type="ARBA" id="ARBA00022729"/>
    </source>
</evidence>
<dbReference type="PROSITE" id="PS51257">
    <property type="entry name" value="PROKAR_LIPOPROTEIN"/>
    <property type="match status" value="1"/>
</dbReference>
<dbReference type="Proteomes" id="UP001326613">
    <property type="component" value="Chromosome"/>
</dbReference>
<dbReference type="SMART" id="SM00079">
    <property type="entry name" value="PBPe"/>
    <property type="match status" value="1"/>
</dbReference>
<dbReference type="RefSeq" id="WP_323738240.1">
    <property type="nucleotide sequence ID" value="NZ_CP112932.1"/>
</dbReference>
<protein>
    <submittedName>
        <fullName evidence="7">Amino acid ABC transporter substrate-binding protein</fullName>
    </submittedName>
</protein>
<name>A0ABZ0UQP5_9RICK</name>
<evidence type="ECO:0000313" key="8">
    <source>
        <dbReference type="Proteomes" id="UP001326613"/>
    </source>
</evidence>
<dbReference type="SUPFAM" id="SSF53850">
    <property type="entry name" value="Periplasmic binding protein-like II"/>
    <property type="match status" value="1"/>
</dbReference>
<dbReference type="Gene3D" id="3.40.190.10">
    <property type="entry name" value="Periplasmic binding protein-like II"/>
    <property type="match status" value="2"/>
</dbReference>
<dbReference type="PROSITE" id="PS01039">
    <property type="entry name" value="SBP_BACTERIAL_3"/>
    <property type="match status" value="1"/>
</dbReference>
<reference evidence="7 8" key="1">
    <citation type="submission" date="2022-10" db="EMBL/GenBank/DDBJ databases">
        <title>Host association and intracellularity evolved multiple times independently in the Rickettsiales.</title>
        <authorList>
            <person name="Castelli M."/>
            <person name="Nardi T."/>
            <person name="Gammuto L."/>
            <person name="Bellinzona G."/>
            <person name="Sabaneyeva E."/>
            <person name="Potekhin A."/>
            <person name="Serra V."/>
            <person name="Petroni G."/>
            <person name="Sassera D."/>
        </authorList>
    </citation>
    <scope>NUCLEOTIDE SEQUENCE [LARGE SCALE GENOMIC DNA]</scope>
    <source>
        <strain evidence="7 8">Kr 154-4</strain>
    </source>
</reference>
<proteinExistence type="inferred from homology"/>
<dbReference type="EMBL" id="CP112932">
    <property type="protein sequence ID" value="WPY00141.1"/>
    <property type="molecule type" value="Genomic_DNA"/>
</dbReference>
<dbReference type="InterPro" id="IPR001638">
    <property type="entry name" value="Solute-binding_3/MltF_N"/>
</dbReference>
<accession>A0ABZ0UQP5</accession>
<evidence type="ECO:0000313" key="7">
    <source>
        <dbReference type="EMBL" id="WPY00141.1"/>
    </source>
</evidence>
<evidence type="ECO:0000256" key="2">
    <source>
        <dbReference type="ARBA" id="ARBA00010333"/>
    </source>
</evidence>
<dbReference type="InterPro" id="IPR018313">
    <property type="entry name" value="SBP_3_CS"/>
</dbReference>
<sequence>MKKYITSLLVVSTFFFAGCNNKESANILKFGTSAEYPPFEYYDHGEIKGFDIDLAKLVAKELGKEAVFENIQFSSILPALTGGQVDIGIATITITEERQQNFDFSEPYYNENFATLYKDEQPITNKSQLSGKKIACQLGSTMEIWLKANILKAEIIAVDHNNQAVEMLKAGNSDVVFVNGVQGAIFSKENPGLSYAVIAESGDGYGMAFNKGSPLKDKVNLVLKALKARGEIKKLEAKWMENIEWKN</sequence>
<dbReference type="PANTHER" id="PTHR35936:SF19">
    <property type="entry name" value="AMINO-ACID-BINDING PROTEIN YXEM-RELATED"/>
    <property type="match status" value="1"/>
</dbReference>
<feature type="domain" description="Ionotropic glutamate receptor C-terminal" evidence="6">
    <location>
        <begin position="27"/>
        <end position="242"/>
    </location>
</feature>
<comment type="similarity">
    <text evidence="2 4">Belongs to the bacterial solute-binding protein 3 family.</text>
</comment>
<comment type="subcellular location">
    <subcellularLocation>
        <location evidence="1">Cell envelope</location>
    </subcellularLocation>
</comment>
<feature type="domain" description="Solute-binding protein family 3/N-terminal" evidence="5">
    <location>
        <begin position="27"/>
        <end position="243"/>
    </location>
</feature>
<gene>
    <name evidence="7" type="ORF">Trichorick_00011</name>
</gene>
<dbReference type="Pfam" id="PF00497">
    <property type="entry name" value="SBP_bac_3"/>
    <property type="match status" value="1"/>
</dbReference>
<dbReference type="InterPro" id="IPR001320">
    <property type="entry name" value="Iontro_rcpt_C"/>
</dbReference>
<evidence type="ECO:0000256" key="4">
    <source>
        <dbReference type="RuleBase" id="RU003744"/>
    </source>
</evidence>
<evidence type="ECO:0000259" key="6">
    <source>
        <dbReference type="SMART" id="SM00079"/>
    </source>
</evidence>
<dbReference type="PANTHER" id="PTHR35936">
    <property type="entry name" value="MEMBRANE-BOUND LYTIC MUREIN TRANSGLYCOSYLASE F"/>
    <property type="match status" value="1"/>
</dbReference>
<dbReference type="SMART" id="SM00062">
    <property type="entry name" value="PBPb"/>
    <property type="match status" value="1"/>
</dbReference>
<evidence type="ECO:0000259" key="5">
    <source>
        <dbReference type="SMART" id="SM00062"/>
    </source>
</evidence>
<keyword evidence="8" id="KW-1185">Reference proteome</keyword>
<keyword evidence="3" id="KW-0732">Signal</keyword>
<evidence type="ECO:0000256" key="1">
    <source>
        <dbReference type="ARBA" id="ARBA00004196"/>
    </source>
</evidence>
<dbReference type="CDD" id="cd13530">
    <property type="entry name" value="PBP2_peptides_like"/>
    <property type="match status" value="1"/>
</dbReference>
<organism evidence="7 8">
    <name type="scientific">Candidatus Trichorickettsia mobilis</name>
    <dbReference type="NCBI Taxonomy" id="1346319"/>
    <lineage>
        <taxon>Bacteria</taxon>
        <taxon>Pseudomonadati</taxon>
        <taxon>Pseudomonadota</taxon>
        <taxon>Alphaproteobacteria</taxon>
        <taxon>Rickettsiales</taxon>
        <taxon>Rickettsiaceae</taxon>
        <taxon>Rickettsieae</taxon>
        <taxon>Candidatus Trichorickettsia</taxon>
    </lineage>
</organism>